<protein>
    <submittedName>
        <fullName evidence="11">Zinc carboxypeptidase</fullName>
    </submittedName>
</protein>
<comment type="cofactor">
    <cofactor evidence="1">
        <name>Zn(2+)</name>
        <dbReference type="ChEBI" id="CHEBI:29105"/>
    </cofactor>
</comment>
<evidence type="ECO:0000256" key="2">
    <source>
        <dbReference type="ARBA" id="ARBA00005988"/>
    </source>
</evidence>
<name>A0A2P8EFE4_9ACTN</name>
<keyword evidence="9" id="KW-0732">Signal</keyword>
<feature type="compositionally biased region" description="Low complexity" evidence="8">
    <location>
        <begin position="40"/>
        <end position="55"/>
    </location>
</feature>
<feature type="active site" description="Proton donor/acceptor" evidence="7">
    <location>
        <position position="304"/>
    </location>
</feature>
<dbReference type="PANTHER" id="PTHR11705:SF143">
    <property type="entry name" value="SLL0236 PROTEIN"/>
    <property type="match status" value="1"/>
</dbReference>
<evidence type="ECO:0000256" key="5">
    <source>
        <dbReference type="ARBA" id="ARBA00022833"/>
    </source>
</evidence>
<dbReference type="InterPro" id="IPR000834">
    <property type="entry name" value="Peptidase_M14"/>
</dbReference>
<keyword evidence="3" id="KW-0645">Protease</keyword>
<dbReference type="PROSITE" id="PS52035">
    <property type="entry name" value="PEPTIDASE_M14"/>
    <property type="match status" value="1"/>
</dbReference>
<evidence type="ECO:0000256" key="1">
    <source>
        <dbReference type="ARBA" id="ARBA00001947"/>
    </source>
</evidence>
<evidence type="ECO:0000256" key="7">
    <source>
        <dbReference type="PROSITE-ProRule" id="PRU01379"/>
    </source>
</evidence>
<dbReference type="EMBL" id="PYGE01000001">
    <property type="protein sequence ID" value="PSL08199.1"/>
    <property type="molecule type" value="Genomic_DNA"/>
</dbReference>
<gene>
    <name evidence="11" type="ORF">CLV30_101167</name>
</gene>
<dbReference type="GO" id="GO:0005615">
    <property type="term" value="C:extracellular space"/>
    <property type="evidence" value="ECO:0007669"/>
    <property type="project" value="TreeGrafter"/>
</dbReference>
<feature type="chain" id="PRO_5015126361" evidence="9">
    <location>
        <begin position="42"/>
        <end position="473"/>
    </location>
</feature>
<dbReference type="Proteomes" id="UP000243528">
    <property type="component" value="Unassembled WGS sequence"/>
</dbReference>
<feature type="region of interest" description="Disordered" evidence="8">
    <location>
        <begin position="40"/>
        <end position="73"/>
    </location>
</feature>
<evidence type="ECO:0000313" key="12">
    <source>
        <dbReference type="Proteomes" id="UP000243528"/>
    </source>
</evidence>
<dbReference type="GO" id="GO:0004181">
    <property type="term" value="F:metallocarboxypeptidase activity"/>
    <property type="evidence" value="ECO:0007669"/>
    <property type="project" value="InterPro"/>
</dbReference>
<evidence type="ECO:0000256" key="4">
    <source>
        <dbReference type="ARBA" id="ARBA00022801"/>
    </source>
</evidence>
<keyword evidence="6" id="KW-0482">Metalloprotease</keyword>
<evidence type="ECO:0000259" key="10">
    <source>
        <dbReference type="PROSITE" id="PS52035"/>
    </source>
</evidence>
<dbReference type="Pfam" id="PF00246">
    <property type="entry name" value="Peptidase_M14"/>
    <property type="match status" value="1"/>
</dbReference>
<comment type="similarity">
    <text evidence="2 7">Belongs to the peptidase M14 family.</text>
</comment>
<sequence>MKRTHRPALRTRMKPVPAAVPVLVGSLGLAAALGLAAPAAADSPSGAAPAESGPVESGPADSDLPSGGTGYRSLTDYHEDMAELAAEHPNLVKPITLPYRTSSGREVRGLEITRDVHTDQGKPVFVDVGMHHGDEFPSGELTMEFAVDLVENADDPVFADLLDRARVVIVPIVNVDGFVRGRRHTDTDVDMNRNYGLGWLPIATAGAAPWSEPETRNIEWLLSTRQATVFNTQHTCIQVVLYPPLQLEAGPAQDTGRLHDLASSIAAHYGPTYEAMPSAEDYETTGEAIDWAYYATRALSVTTETCPDEGVERTFETQVVDPYPSHRDAMVEALETTAEPGQHATIEGHAPKDAVLRVTKSFDMYTSPFEQPDGSTEPASFTTTLSSELDVASRNGKFSWAVNPSYRPVPAYQADGIKGGQTEFYEEPWTLTCERPDGTVLQTSAVNVHLGETVGVDLTECRREFHRGRPRPH</sequence>
<accession>A0A2P8EFE4</accession>
<reference evidence="11 12" key="1">
    <citation type="submission" date="2018-03" db="EMBL/GenBank/DDBJ databases">
        <title>Genomic Encyclopedia of Archaeal and Bacterial Type Strains, Phase II (KMG-II): from individual species to whole genera.</title>
        <authorList>
            <person name="Goeker M."/>
        </authorList>
    </citation>
    <scope>NUCLEOTIDE SEQUENCE [LARGE SCALE GENOMIC DNA]</scope>
    <source>
        <strain evidence="11 12">DSM 45211</strain>
    </source>
</reference>
<evidence type="ECO:0000256" key="9">
    <source>
        <dbReference type="SAM" id="SignalP"/>
    </source>
</evidence>
<keyword evidence="12" id="KW-1185">Reference proteome</keyword>
<comment type="caution">
    <text evidence="11">The sequence shown here is derived from an EMBL/GenBank/DDBJ whole genome shotgun (WGS) entry which is preliminary data.</text>
</comment>
<evidence type="ECO:0000256" key="6">
    <source>
        <dbReference type="ARBA" id="ARBA00023049"/>
    </source>
</evidence>
<evidence type="ECO:0000256" key="8">
    <source>
        <dbReference type="SAM" id="MobiDB-lite"/>
    </source>
</evidence>
<feature type="signal peptide" evidence="9">
    <location>
        <begin position="1"/>
        <end position="41"/>
    </location>
</feature>
<evidence type="ECO:0000313" key="11">
    <source>
        <dbReference type="EMBL" id="PSL08199.1"/>
    </source>
</evidence>
<dbReference type="Gene3D" id="3.40.630.10">
    <property type="entry name" value="Zn peptidases"/>
    <property type="match status" value="1"/>
</dbReference>
<organism evidence="11 12">
    <name type="scientific">Haloactinopolyspora alba</name>
    <dbReference type="NCBI Taxonomy" id="648780"/>
    <lineage>
        <taxon>Bacteria</taxon>
        <taxon>Bacillati</taxon>
        <taxon>Actinomycetota</taxon>
        <taxon>Actinomycetes</taxon>
        <taxon>Jiangellales</taxon>
        <taxon>Jiangellaceae</taxon>
        <taxon>Haloactinopolyspora</taxon>
    </lineage>
</organism>
<proteinExistence type="inferred from homology"/>
<dbReference type="AlphaFoldDB" id="A0A2P8EFE4"/>
<dbReference type="GO" id="GO:0008270">
    <property type="term" value="F:zinc ion binding"/>
    <property type="evidence" value="ECO:0007669"/>
    <property type="project" value="InterPro"/>
</dbReference>
<keyword evidence="4" id="KW-0378">Hydrolase</keyword>
<dbReference type="SUPFAM" id="SSF53187">
    <property type="entry name" value="Zn-dependent exopeptidases"/>
    <property type="match status" value="1"/>
</dbReference>
<evidence type="ECO:0000256" key="3">
    <source>
        <dbReference type="ARBA" id="ARBA00022670"/>
    </source>
</evidence>
<dbReference type="OrthoDB" id="5240362at2"/>
<dbReference type="SMART" id="SM00631">
    <property type="entry name" value="Zn_pept"/>
    <property type="match status" value="1"/>
</dbReference>
<feature type="domain" description="Peptidase M14" evidence="10">
    <location>
        <begin position="70"/>
        <end position="333"/>
    </location>
</feature>
<dbReference type="GO" id="GO:0006508">
    <property type="term" value="P:proteolysis"/>
    <property type="evidence" value="ECO:0007669"/>
    <property type="project" value="UniProtKB-KW"/>
</dbReference>
<keyword evidence="5" id="KW-0862">Zinc</keyword>
<keyword evidence="11" id="KW-0121">Carboxypeptidase</keyword>
<dbReference type="PANTHER" id="PTHR11705">
    <property type="entry name" value="PROTEASE FAMILY M14 CARBOXYPEPTIDASE A,B"/>
    <property type="match status" value="1"/>
</dbReference>